<evidence type="ECO:0000313" key="2">
    <source>
        <dbReference type="Proteomes" id="UP000789739"/>
    </source>
</evidence>
<sequence>MFIAHCRVWTLSGLRSGLRSTLDTHHRPLRQPSQSTSAEEELSLDITWRITIYGAEISAVEDKSWEFALRLPIETRLTQIPTYPGIAV</sequence>
<dbReference type="Proteomes" id="UP000789739">
    <property type="component" value="Unassembled WGS sequence"/>
</dbReference>
<dbReference type="AlphaFoldDB" id="A0A9N9BXL5"/>
<name>A0A9N9BXL5_9GLOM</name>
<keyword evidence="2" id="KW-1185">Reference proteome</keyword>
<comment type="caution">
    <text evidence="1">The sequence shown here is derived from an EMBL/GenBank/DDBJ whole genome shotgun (WGS) entry which is preliminary data.</text>
</comment>
<proteinExistence type="predicted"/>
<accession>A0A9N9BXL5</accession>
<evidence type="ECO:0000313" key="1">
    <source>
        <dbReference type="EMBL" id="CAG8580282.1"/>
    </source>
</evidence>
<gene>
    <name evidence="1" type="ORF">PBRASI_LOCUS6582</name>
</gene>
<dbReference type="EMBL" id="CAJVPI010000890">
    <property type="protein sequence ID" value="CAG8580282.1"/>
    <property type="molecule type" value="Genomic_DNA"/>
</dbReference>
<reference evidence="1" key="1">
    <citation type="submission" date="2021-06" db="EMBL/GenBank/DDBJ databases">
        <authorList>
            <person name="Kallberg Y."/>
            <person name="Tangrot J."/>
            <person name="Rosling A."/>
        </authorList>
    </citation>
    <scope>NUCLEOTIDE SEQUENCE</scope>
    <source>
        <strain evidence="1">BR232B</strain>
    </source>
</reference>
<protein>
    <submittedName>
        <fullName evidence="1">10295_t:CDS:1</fullName>
    </submittedName>
</protein>
<organism evidence="1 2">
    <name type="scientific">Paraglomus brasilianum</name>
    <dbReference type="NCBI Taxonomy" id="144538"/>
    <lineage>
        <taxon>Eukaryota</taxon>
        <taxon>Fungi</taxon>
        <taxon>Fungi incertae sedis</taxon>
        <taxon>Mucoromycota</taxon>
        <taxon>Glomeromycotina</taxon>
        <taxon>Glomeromycetes</taxon>
        <taxon>Paraglomerales</taxon>
        <taxon>Paraglomeraceae</taxon>
        <taxon>Paraglomus</taxon>
    </lineage>
</organism>